<keyword evidence="4" id="KW-1185">Reference proteome</keyword>
<keyword evidence="1" id="KW-1133">Transmembrane helix</keyword>
<keyword evidence="1" id="KW-0812">Transmembrane</keyword>
<proteinExistence type="predicted"/>
<dbReference type="Proteomes" id="UP000567293">
    <property type="component" value="Unassembled WGS sequence"/>
</dbReference>
<evidence type="ECO:0000256" key="1">
    <source>
        <dbReference type="SAM" id="Phobius"/>
    </source>
</evidence>
<feature type="domain" description="CHASE2" evidence="2">
    <location>
        <begin position="61"/>
        <end position="346"/>
    </location>
</feature>
<dbReference type="AlphaFoldDB" id="A0A7V8NL98"/>
<gene>
    <name evidence="3" type="ORF">HRJ53_00110</name>
</gene>
<protein>
    <submittedName>
        <fullName evidence="3">CHASE2 domain-containing protein</fullName>
    </submittedName>
</protein>
<feature type="transmembrane region" description="Helical" evidence="1">
    <location>
        <begin position="29"/>
        <end position="48"/>
    </location>
</feature>
<comment type="caution">
    <text evidence="3">The sequence shown here is derived from an EMBL/GenBank/DDBJ whole genome shotgun (WGS) entry which is preliminary data.</text>
</comment>
<dbReference type="EMBL" id="JACDQQ010000010">
    <property type="protein sequence ID" value="MBA0083376.1"/>
    <property type="molecule type" value="Genomic_DNA"/>
</dbReference>
<name>A0A7V8NL98_9BACT</name>
<evidence type="ECO:0000313" key="3">
    <source>
        <dbReference type="EMBL" id="MBA0083376.1"/>
    </source>
</evidence>
<dbReference type="SMART" id="SM01080">
    <property type="entry name" value="CHASE2"/>
    <property type="match status" value="1"/>
</dbReference>
<evidence type="ECO:0000259" key="2">
    <source>
        <dbReference type="SMART" id="SM01080"/>
    </source>
</evidence>
<keyword evidence="1" id="KW-0472">Membrane</keyword>
<dbReference type="InterPro" id="IPR007890">
    <property type="entry name" value="CHASE2"/>
</dbReference>
<evidence type="ECO:0000313" key="4">
    <source>
        <dbReference type="Proteomes" id="UP000567293"/>
    </source>
</evidence>
<feature type="non-terminal residue" evidence="3">
    <location>
        <position position="352"/>
    </location>
</feature>
<reference evidence="3" key="1">
    <citation type="submission" date="2020-06" db="EMBL/GenBank/DDBJ databases">
        <title>Legume-microbial interactions unlock mineral nutrients during tropical forest succession.</title>
        <authorList>
            <person name="Epihov D.Z."/>
        </authorList>
    </citation>
    <scope>NUCLEOTIDE SEQUENCE [LARGE SCALE GENOMIC DNA]</scope>
    <source>
        <strain evidence="3">Pan2503</strain>
    </source>
</reference>
<dbReference type="Pfam" id="PF05226">
    <property type="entry name" value="CHASE2"/>
    <property type="match status" value="1"/>
</dbReference>
<sequence length="352" mass="39374">MAAPSEGFWQRRGWFGLYELLQSWWRHRISFLLSLSITLVALTSYYLVFLQETRTPLSELAQRLELATLDTRFRYRPARFAHPDPRIAIVDIDQKTQEVLGRWPFSRTYFAQLLDALHADGAAAAAFDITFSKPDQIASPLRSLRASLEAPRQNSEPVDARVIGEINRLVAEYDADAKFAAAIRRFGPVILGNYFLFTPADLQGLSDATLDSYANQISFFAFPPAHPMRPESEKQDKLHLMEDFAAAGLLPRGAEANLDTLTSAMQGDSSWTGFFNFPPDNDGVVRRATLVLPYGRSQNPEQWDLYSSLGLVAARALLGQEAQDTNLFYGPTGIWKISFGSKAAIYPDGRGQ</sequence>
<organism evidence="3 4">
    <name type="scientific">Candidatus Acidiferrum panamense</name>
    <dbReference type="NCBI Taxonomy" id="2741543"/>
    <lineage>
        <taxon>Bacteria</taxon>
        <taxon>Pseudomonadati</taxon>
        <taxon>Acidobacteriota</taxon>
        <taxon>Terriglobia</taxon>
        <taxon>Candidatus Acidiferrales</taxon>
        <taxon>Candidatus Acidiferrum</taxon>
    </lineage>
</organism>
<accession>A0A7V8NL98</accession>